<proteinExistence type="inferred from homology"/>
<evidence type="ECO:0000259" key="4">
    <source>
        <dbReference type="Pfam" id="PF06722"/>
    </source>
</evidence>
<protein>
    <submittedName>
        <fullName evidence="6">Nucleotide disphospho-sugar-binding domain-containing protein</fullName>
    </submittedName>
</protein>
<evidence type="ECO:0000256" key="3">
    <source>
        <dbReference type="ARBA" id="ARBA00022679"/>
    </source>
</evidence>
<dbReference type="InterPro" id="IPR002213">
    <property type="entry name" value="UDP_glucos_trans"/>
</dbReference>
<reference evidence="7" key="1">
    <citation type="journal article" date="2019" name="Int. J. Syst. Evol. Microbiol.">
        <title>The Global Catalogue of Microorganisms (GCM) 10K type strain sequencing project: providing services to taxonomists for standard genome sequencing and annotation.</title>
        <authorList>
            <consortium name="The Broad Institute Genomics Platform"/>
            <consortium name="The Broad Institute Genome Sequencing Center for Infectious Disease"/>
            <person name="Wu L."/>
            <person name="Ma J."/>
        </authorList>
    </citation>
    <scope>NUCLEOTIDE SEQUENCE [LARGE SCALE GENOMIC DNA]</scope>
    <source>
        <strain evidence="7">PCU 266</strain>
    </source>
</reference>
<dbReference type="RefSeq" id="WP_344478299.1">
    <property type="nucleotide sequence ID" value="NZ_BAAASB010000009.1"/>
</dbReference>
<dbReference type="InterPro" id="IPR048284">
    <property type="entry name" value="EryCIII-like_N"/>
</dbReference>
<comment type="similarity">
    <text evidence="1">Belongs to the glycosyltransferase 28 family.</text>
</comment>
<dbReference type="InterPro" id="IPR050426">
    <property type="entry name" value="Glycosyltransferase_28"/>
</dbReference>
<organism evidence="6 7">
    <name type="scientific">Streptomyces amakusaensis</name>
    <dbReference type="NCBI Taxonomy" id="67271"/>
    <lineage>
        <taxon>Bacteria</taxon>
        <taxon>Bacillati</taxon>
        <taxon>Actinomycetota</taxon>
        <taxon>Actinomycetes</taxon>
        <taxon>Kitasatosporales</taxon>
        <taxon>Streptomycetaceae</taxon>
        <taxon>Streptomyces</taxon>
    </lineage>
</organism>
<evidence type="ECO:0000256" key="2">
    <source>
        <dbReference type="ARBA" id="ARBA00022676"/>
    </source>
</evidence>
<accession>A0ABW0AII0</accession>
<name>A0ABW0AII0_9ACTN</name>
<evidence type="ECO:0000259" key="5">
    <source>
        <dbReference type="Pfam" id="PF21036"/>
    </source>
</evidence>
<dbReference type="Gene3D" id="3.40.50.2000">
    <property type="entry name" value="Glycogen Phosphorylase B"/>
    <property type="match status" value="2"/>
</dbReference>
<feature type="domain" description="Erythromycin biosynthesis protein CIII-like N-terminal" evidence="5">
    <location>
        <begin position="25"/>
        <end position="219"/>
    </location>
</feature>
<dbReference type="CDD" id="cd03784">
    <property type="entry name" value="GT1_Gtf-like"/>
    <property type="match status" value="1"/>
</dbReference>
<sequence>MRILFITRGSPASIFGLVPLATSARNAGHEVLLTSTASMMPVLGTVGLPGVPVTDFTEEYFGSHDRDGGPVAFPEHGARAQSLAAGAWFARLAASTMDRLLQVAADWRPDVVVAGRLDYAGPLLAARIGVPFVRQAVDMGEWDEVDEGAVEELTPELKAAGLTGLPEPELAIEVYPPSLRPARAAPARLMRLRPGSTQGRLERWMYTRPSRPRVCVTPGSRANPEQHLDYVRGLARTVGALDVELVVAVPRALAEALRPELPGARVGWVPLDVLAPTCDLFVHHAGGMTSLLAIDAGVPQLILPEEDATYELARRTADGGAGIAVAREAATPEAIRDACRELLEQPERRARARELSREVAALTPPPGMVPHLEELVR</sequence>
<evidence type="ECO:0000313" key="6">
    <source>
        <dbReference type="EMBL" id="MFC5152428.1"/>
    </source>
</evidence>
<feature type="domain" description="Erythromycin biosynthesis protein CIII-like C-terminal" evidence="4">
    <location>
        <begin position="237"/>
        <end position="375"/>
    </location>
</feature>
<dbReference type="PANTHER" id="PTHR48050:SF13">
    <property type="entry name" value="STEROL 3-BETA-GLUCOSYLTRANSFERASE UGT80A2"/>
    <property type="match status" value="1"/>
</dbReference>
<dbReference type="Proteomes" id="UP001596160">
    <property type="component" value="Unassembled WGS sequence"/>
</dbReference>
<dbReference type="EMBL" id="JBHSKP010000006">
    <property type="protein sequence ID" value="MFC5152428.1"/>
    <property type="molecule type" value="Genomic_DNA"/>
</dbReference>
<keyword evidence="2" id="KW-0328">Glycosyltransferase</keyword>
<keyword evidence="3" id="KW-0808">Transferase</keyword>
<comment type="caution">
    <text evidence="6">The sequence shown here is derived from an EMBL/GenBank/DDBJ whole genome shotgun (WGS) entry which is preliminary data.</text>
</comment>
<gene>
    <name evidence="6" type="ORF">ACFPRH_11845</name>
</gene>
<dbReference type="SUPFAM" id="SSF53756">
    <property type="entry name" value="UDP-Glycosyltransferase/glycogen phosphorylase"/>
    <property type="match status" value="1"/>
</dbReference>
<evidence type="ECO:0000256" key="1">
    <source>
        <dbReference type="ARBA" id="ARBA00006962"/>
    </source>
</evidence>
<dbReference type="InterPro" id="IPR010610">
    <property type="entry name" value="EryCIII-like_C"/>
</dbReference>
<dbReference type="Pfam" id="PF21036">
    <property type="entry name" value="EryCIII-like_N"/>
    <property type="match status" value="1"/>
</dbReference>
<dbReference type="Pfam" id="PF06722">
    <property type="entry name" value="EryCIII-like_C"/>
    <property type="match status" value="1"/>
</dbReference>
<dbReference type="PANTHER" id="PTHR48050">
    <property type="entry name" value="STEROL 3-BETA-GLUCOSYLTRANSFERASE"/>
    <property type="match status" value="1"/>
</dbReference>
<evidence type="ECO:0000313" key="7">
    <source>
        <dbReference type="Proteomes" id="UP001596160"/>
    </source>
</evidence>
<keyword evidence="7" id="KW-1185">Reference proteome</keyword>